<protein>
    <submittedName>
        <fullName evidence="10">MFS transporter</fullName>
    </submittedName>
</protein>
<dbReference type="Gene3D" id="1.20.1250.20">
    <property type="entry name" value="MFS general substrate transporter like domains"/>
    <property type="match status" value="1"/>
</dbReference>
<dbReference type="InterPro" id="IPR011701">
    <property type="entry name" value="MFS"/>
</dbReference>
<feature type="transmembrane region" description="Helical" evidence="8">
    <location>
        <begin position="165"/>
        <end position="184"/>
    </location>
</feature>
<feature type="transmembrane region" description="Helical" evidence="8">
    <location>
        <begin position="103"/>
        <end position="125"/>
    </location>
</feature>
<dbReference type="PROSITE" id="PS50850">
    <property type="entry name" value="MFS"/>
    <property type="match status" value="1"/>
</dbReference>
<dbReference type="SUPFAM" id="SSF103473">
    <property type="entry name" value="MFS general substrate transporter"/>
    <property type="match status" value="1"/>
</dbReference>
<accession>A0A1Y0D2H4</accession>
<keyword evidence="7 8" id="KW-0472">Membrane</keyword>
<dbReference type="EMBL" id="CP021377">
    <property type="protein sequence ID" value="ART81406.1"/>
    <property type="molecule type" value="Genomic_DNA"/>
</dbReference>
<reference evidence="10 11" key="1">
    <citation type="journal article" date="2014" name="Int. J. Syst. Evol. Microbiol.">
        <title>Oceanisphaera profunda sp. nov., a marine bacterium isolated from deep-sea sediment, and emended description of the genus Oceanisphaera.</title>
        <authorList>
            <person name="Xu Z."/>
            <person name="Zhang X.Y."/>
            <person name="Su H.N."/>
            <person name="Yu Z.C."/>
            <person name="Liu C."/>
            <person name="Li H."/>
            <person name="Chen X.L."/>
            <person name="Song X.Y."/>
            <person name="Xie B.B."/>
            <person name="Qin Q.L."/>
            <person name="Zhou B.C."/>
            <person name="Shi M."/>
            <person name="Huang Y."/>
            <person name="Zhang Y.Z."/>
        </authorList>
    </citation>
    <scope>NUCLEOTIDE SEQUENCE [LARGE SCALE GENOMIC DNA]</scope>
    <source>
        <strain evidence="10 11">SM1222</strain>
    </source>
</reference>
<dbReference type="PANTHER" id="PTHR43271:SF1">
    <property type="entry name" value="INNER MEMBRANE TRANSPORT PROTEIN YNFM"/>
    <property type="match status" value="1"/>
</dbReference>
<evidence type="ECO:0000259" key="9">
    <source>
        <dbReference type="PROSITE" id="PS50850"/>
    </source>
</evidence>
<dbReference type="Pfam" id="PF07690">
    <property type="entry name" value="MFS_1"/>
    <property type="match status" value="1"/>
</dbReference>
<feature type="transmembrane region" description="Helical" evidence="8">
    <location>
        <begin position="12"/>
        <end position="29"/>
    </location>
</feature>
<keyword evidence="11" id="KW-1185">Reference proteome</keyword>
<name>A0A1Y0D2H4_9GAMM</name>
<dbReference type="AlphaFoldDB" id="A0A1Y0D2H4"/>
<feature type="transmembrane region" description="Helical" evidence="8">
    <location>
        <begin position="302"/>
        <end position="326"/>
    </location>
</feature>
<evidence type="ECO:0000256" key="6">
    <source>
        <dbReference type="ARBA" id="ARBA00022989"/>
    </source>
</evidence>
<proteinExistence type="inferred from homology"/>
<evidence type="ECO:0000256" key="7">
    <source>
        <dbReference type="ARBA" id="ARBA00023136"/>
    </source>
</evidence>
<dbReference type="GO" id="GO:0005886">
    <property type="term" value="C:plasma membrane"/>
    <property type="evidence" value="ECO:0007669"/>
    <property type="project" value="UniProtKB-SubCell"/>
</dbReference>
<keyword evidence="4" id="KW-1003">Cell membrane</keyword>
<evidence type="ECO:0000256" key="3">
    <source>
        <dbReference type="ARBA" id="ARBA00022448"/>
    </source>
</evidence>
<dbReference type="Proteomes" id="UP000243937">
    <property type="component" value="Chromosome"/>
</dbReference>
<evidence type="ECO:0000256" key="2">
    <source>
        <dbReference type="ARBA" id="ARBA00008335"/>
    </source>
</evidence>
<feature type="transmembrane region" description="Helical" evidence="8">
    <location>
        <begin position="276"/>
        <end position="296"/>
    </location>
</feature>
<dbReference type="OrthoDB" id="63984at2"/>
<dbReference type="GO" id="GO:0022857">
    <property type="term" value="F:transmembrane transporter activity"/>
    <property type="evidence" value="ECO:0007669"/>
    <property type="project" value="InterPro"/>
</dbReference>
<evidence type="ECO:0000313" key="11">
    <source>
        <dbReference type="Proteomes" id="UP000243937"/>
    </source>
</evidence>
<evidence type="ECO:0000256" key="4">
    <source>
        <dbReference type="ARBA" id="ARBA00022475"/>
    </source>
</evidence>
<feature type="transmembrane region" description="Helical" evidence="8">
    <location>
        <begin position="137"/>
        <end position="159"/>
    </location>
</feature>
<evidence type="ECO:0000256" key="5">
    <source>
        <dbReference type="ARBA" id="ARBA00022692"/>
    </source>
</evidence>
<dbReference type="RefSeq" id="WP_087034490.1">
    <property type="nucleotide sequence ID" value="NZ_CP021377.1"/>
</dbReference>
<keyword evidence="5 8" id="KW-0812">Transmembrane</keyword>
<evidence type="ECO:0000256" key="1">
    <source>
        <dbReference type="ARBA" id="ARBA00004651"/>
    </source>
</evidence>
<feature type="transmembrane region" description="Helical" evidence="8">
    <location>
        <begin position="244"/>
        <end position="264"/>
    </location>
</feature>
<feature type="transmembrane region" description="Helical" evidence="8">
    <location>
        <begin position="362"/>
        <end position="386"/>
    </location>
</feature>
<keyword evidence="6 8" id="KW-1133">Transmembrane helix</keyword>
<dbReference type="InterPro" id="IPR036259">
    <property type="entry name" value="MFS_trans_sf"/>
</dbReference>
<dbReference type="CDD" id="cd17324">
    <property type="entry name" value="MFS_NepI_like"/>
    <property type="match status" value="1"/>
</dbReference>
<evidence type="ECO:0000256" key="8">
    <source>
        <dbReference type="SAM" id="Phobius"/>
    </source>
</evidence>
<dbReference type="InterPro" id="IPR020846">
    <property type="entry name" value="MFS_dom"/>
</dbReference>
<gene>
    <name evidence="10" type="ORF">CBP31_01135</name>
</gene>
<feature type="transmembrane region" description="Helical" evidence="8">
    <location>
        <begin position="213"/>
        <end position="232"/>
    </location>
</feature>
<feature type="domain" description="Major facilitator superfamily (MFS) profile" evidence="9">
    <location>
        <begin position="12"/>
        <end position="390"/>
    </location>
</feature>
<feature type="transmembrane region" description="Helical" evidence="8">
    <location>
        <begin position="338"/>
        <end position="356"/>
    </location>
</feature>
<comment type="similarity">
    <text evidence="2">Belongs to the major facilitator superfamily.</text>
</comment>
<organism evidence="10 11">
    <name type="scientific">Oceanisphaera profunda</name>
    <dbReference type="NCBI Taxonomy" id="1416627"/>
    <lineage>
        <taxon>Bacteria</taxon>
        <taxon>Pseudomonadati</taxon>
        <taxon>Pseudomonadota</taxon>
        <taxon>Gammaproteobacteria</taxon>
        <taxon>Aeromonadales</taxon>
        <taxon>Aeromonadaceae</taxon>
        <taxon>Oceanisphaera</taxon>
    </lineage>
</organism>
<evidence type="ECO:0000313" key="10">
    <source>
        <dbReference type="EMBL" id="ART81406.1"/>
    </source>
</evidence>
<comment type="subcellular location">
    <subcellularLocation>
        <location evidence="1">Cell membrane</location>
        <topology evidence="1">Multi-pass membrane protein</topology>
    </subcellularLocation>
</comment>
<dbReference type="KEGG" id="opf:CBP31_01135"/>
<keyword evidence="3" id="KW-0813">Transport</keyword>
<feature type="transmembrane region" description="Helical" evidence="8">
    <location>
        <begin position="78"/>
        <end position="97"/>
    </location>
</feature>
<feature type="transmembrane region" description="Helical" evidence="8">
    <location>
        <begin position="41"/>
        <end position="66"/>
    </location>
</feature>
<dbReference type="PANTHER" id="PTHR43271">
    <property type="entry name" value="BLL2771 PROTEIN"/>
    <property type="match status" value="1"/>
</dbReference>
<sequence>MIELKTPLWWRATLVLGLGSMLVFINLYVAQPLLPLLASDFSVSALSATWVLSISTLGLALGLLFWARVADQLGRKPVMLGCLLVALVLGLIVSQLSQFSSVLVARGMQGFFLAGLPATAVAYMSEEFTPKALVTSIGIYIAANSLGGIAGRVFGGLLAEWGGHWQTSFMVLAGLSLLLWLPLVKWLPASQHFVPAHKGQGTAALVKHIKNPLLWPIYLVGGLNFMVFLNQYTYVAFYLSAPPIQLASAALGLLFLTYLSGTFASSISGWLINRFGLCQTLLAAIAIMAIGNLGLLSPKLPVILLTLFVDSFAFFLAHACASSWVGRSVTQHRALASALYLVFYYLGASLGGLYLYPFWAWAGLPGVMLGSVLVLLVTAGLTWRLLRKTNQNVELQAAN</sequence>